<evidence type="ECO:0000313" key="5">
    <source>
        <dbReference type="Proteomes" id="UP000317043"/>
    </source>
</evidence>
<accession>A0A543AZZ9</accession>
<dbReference type="AlphaFoldDB" id="A0A543AZZ9"/>
<proteinExistence type="predicted"/>
<dbReference type="CDD" id="cd02883">
    <property type="entry name" value="NUDIX_Hydrolase"/>
    <property type="match status" value="1"/>
</dbReference>
<evidence type="ECO:0000256" key="2">
    <source>
        <dbReference type="ARBA" id="ARBA00022801"/>
    </source>
</evidence>
<evidence type="ECO:0000256" key="1">
    <source>
        <dbReference type="ARBA" id="ARBA00001946"/>
    </source>
</evidence>
<protein>
    <submittedName>
        <fullName evidence="4">ADP-ribose pyrophosphatase YjhB (NUDIX family)</fullName>
    </submittedName>
</protein>
<dbReference type="RefSeq" id="WP_142042193.1">
    <property type="nucleotide sequence ID" value="NZ_JBHTGS010000001.1"/>
</dbReference>
<gene>
    <name evidence="4" type="ORF">FB566_3742</name>
</gene>
<dbReference type="SUPFAM" id="SSF55811">
    <property type="entry name" value="Nudix"/>
    <property type="match status" value="1"/>
</dbReference>
<sequence length="403" mass="44203">MDAINTPGLGSRERRIGLLADELRAEAVNGLYFHPDDDDTERFVRLRGLAARLMAQVDDREPAEIESVFAADKRLRTPLLGVVLILSHQRDGLMMVVDPRSGRPGFPARFVPTDLEPEAALRELTKRILPEEEVVPVPHGICDSIAAGLPMSHTYYLTYVVDITFLPSEAIAEPLVAADQLTTGPDELSTYIMDGAERRVLDAPFYLPEPVAELLLEVADVAAEGGAATDDPWNVERYQRIAETANILLSSDRDDAPLVPVRFDAMEVATPYTAGEMLIMDDQGRMLLMKRSDTGEWAIPGGASEVGETSAATAVRECQEELGVEVTVDGLAGVYDNRAIKAPRADGFVCFLYVGRLADGSPPPRRTREAVDFAWYRPEQISTLDMFNAHDVKIDRALKVIAG</sequence>
<comment type="caution">
    <text evidence="4">The sequence shown here is derived from an EMBL/GenBank/DDBJ whole genome shotgun (WGS) entry which is preliminary data.</text>
</comment>
<name>A0A543AZZ9_9ACTN</name>
<dbReference type="Proteomes" id="UP000317043">
    <property type="component" value="Unassembled WGS sequence"/>
</dbReference>
<dbReference type="InterPro" id="IPR000086">
    <property type="entry name" value="NUDIX_hydrolase_dom"/>
</dbReference>
<keyword evidence="5" id="KW-1185">Reference proteome</keyword>
<dbReference type="OrthoDB" id="9814308at2"/>
<keyword evidence="2" id="KW-0378">Hydrolase</keyword>
<organism evidence="4 5">
    <name type="scientific">Stackebrandtia endophytica</name>
    <dbReference type="NCBI Taxonomy" id="1496996"/>
    <lineage>
        <taxon>Bacteria</taxon>
        <taxon>Bacillati</taxon>
        <taxon>Actinomycetota</taxon>
        <taxon>Actinomycetes</taxon>
        <taxon>Glycomycetales</taxon>
        <taxon>Glycomycetaceae</taxon>
        <taxon>Stackebrandtia</taxon>
    </lineage>
</organism>
<dbReference type="EMBL" id="VFOW01000001">
    <property type="protein sequence ID" value="TQL78165.1"/>
    <property type="molecule type" value="Genomic_DNA"/>
</dbReference>
<dbReference type="InterPro" id="IPR059176">
    <property type="entry name" value="UDP-X_N"/>
</dbReference>
<dbReference type="PROSITE" id="PS51462">
    <property type="entry name" value="NUDIX"/>
    <property type="match status" value="1"/>
</dbReference>
<dbReference type="InterPro" id="IPR015797">
    <property type="entry name" value="NUDIX_hydrolase-like_dom_sf"/>
</dbReference>
<dbReference type="Gene3D" id="3.90.79.10">
    <property type="entry name" value="Nucleoside Triphosphate Pyrophosphohydrolase"/>
    <property type="match status" value="1"/>
</dbReference>
<dbReference type="PANTHER" id="PTHR43046:SF2">
    <property type="entry name" value="8-OXO-DGTP DIPHOSPHATASE-RELATED"/>
    <property type="match status" value="1"/>
</dbReference>
<dbReference type="GO" id="GO:0016787">
    <property type="term" value="F:hydrolase activity"/>
    <property type="evidence" value="ECO:0007669"/>
    <property type="project" value="UniProtKB-KW"/>
</dbReference>
<dbReference type="Pfam" id="PF00293">
    <property type="entry name" value="NUDIX"/>
    <property type="match status" value="1"/>
</dbReference>
<feature type="domain" description="Nudix hydrolase" evidence="3">
    <location>
        <begin position="271"/>
        <end position="402"/>
    </location>
</feature>
<evidence type="ECO:0000313" key="4">
    <source>
        <dbReference type="EMBL" id="TQL78165.1"/>
    </source>
</evidence>
<dbReference type="PANTHER" id="PTHR43046">
    <property type="entry name" value="GDP-MANNOSE MANNOSYL HYDROLASE"/>
    <property type="match status" value="1"/>
</dbReference>
<comment type="cofactor">
    <cofactor evidence="1">
        <name>Mg(2+)</name>
        <dbReference type="ChEBI" id="CHEBI:18420"/>
    </cofactor>
</comment>
<dbReference type="InParanoid" id="A0A543AZZ9"/>
<evidence type="ECO:0000259" key="3">
    <source>
        <dbReference type="PROSITE" id="PS51462"/>
    </source>
</evidence>
<reference evidence="4 5" key="1">
    <citation type="submission" date="2019-06" db="EMBL/GenBank/DDBJ databases">
        <title>Sequencing the genomes of 1000 actinobacteria strains.</title>
        <authorList>
            <person name="Klenk H.-P."/>
        </authorList>
    </citation>
    <scope>NUCLEOTIDE SEQUENCE [LARGE SCALE GENOMIC DNA]</scope>
    <source>
        <strain evidence="4 5">DSM 45928</strain>
    </source>
</reference>
<dbReference type="Pfam" id="PF12535">
    <property type="entry name" value="Nudix_N"/>
    <property type="match status" value="1"/>
</dbReference>